<evidence type="ECO:0000259" key="4">
    <source>
        <dbReference type="PROSITE" id="PS50086"/>
    </source>
</evidence>
<comment type="function">
    <text evidence="2">May act as a GTPase-activating protein for Rab family protein(s).</text>
</comment>
<protein>
    <recommendedName>
        <fullName evidence="3">Growth hormone-regulated TBC protein 1</fullName>
    </recommendedName>
</protein>
<gene>
    <name evidence="5" type="ORF">DPMN_120765</name>
</gene>
<dbReference type="SMART" id="SM00164">
    <property type="entry name" value="TBC"/>
    <property type="match status" value="1"/>
</dbReference>
<reference evidence="5" key="1">
    <citation type="journal article" date="2019" name="bioRxiv">
        <title>The Genome of the Zebra Mussel, Dreissena polymorpha: A Resource for Invasive Species Research.</title>
        <authorList>
            <person name="McCartney M.A."/>
            <person name="Auch B."/>
            <person name="Kono T."/>
            <person name="Mallez S."/>
            <person name="Zhang Y."/>
            <person name="Obille A."/>
            <person name="Becker A."/>
            <person name="Abrahante J.E."/>
            <person name="Garbe J."/>
            <person name="Badalamenti J.P."/>
            <person name="Herman A."/>
            <person name="Mangelson H."/>
            <person name="Liachko I."/>
            <person name="Sullivan S."/>
            <person name="Sone E.D."/>
            <person name="Koren S."/>
            <person name="Silverstein K.A.T."/>
            <person name="Beckman K.B."/>
            <person name="Gohl D.M."/>
        </authorList>
    </citation>
    <scope>NUCLEOTIDE SEQUENCE</scope>
    <source>
        <strain evidence="5">Duluth1</strain>
        <tissue evidence="5">Whole animal</tissue>
    </source>
</reference>
<dbReference type="PANTHER" id="PTHR47219:SF10">
    <property type="entry name" value="GROWTH HORMONE-REGULATED TBC PROTEIN 1"/>
    <property type="match status" value="1"/>
</dbReference>
<dbReference type="GO" id="GO:0031267">
    <property type="term" value="F:small GTPase binding"/>
    <property type="evidence" value="ECO:0007669"/>
    <property type="project" value="TreeGrafter"/>
</dbReference>
<evidence type="ECO:0000313" key="6">
    <source>
        <dbReference type="Proteomes" id="UP000828390"/>
    </source>
</evidence>
<comment type="caution">
    <text evidence="5">The sequence shown here is derived from an EMBL/GenBank/DDBJ whole genome shotgun (WGS) entry which is preliminary data.</text>
</comment>
<dbReference type="FunFam" id="1.10.472.80:FF:000029">
    <property type="entry name" value="Growth hormone-regulated TBC protein 1"/>
    <property type="match status" value="1"/>
</dbReference>
<accession>A0A9D4JNV1</accession>
<dbReference type="Gene3D" id="1.10.472.80">
    <property type="entry name" value="Ypt/Rab-GAP domain of gyp1p, domain 3"/>
    <property type="match status" value="1"/>
</dbReference>
<dbReference type="EMBL" id="JAIWYP010000005">
    <property type="protein sequence ID" value="KAH3819035.1"/>
    <property type="molecule type" value="Genomic_DNA"/>
</dbReference>
<sequence>MSENYTKSDIDSYGFQRSADFDHKRYDEFMSEYLPVMTRREMRWRNHFGENSSINKTRTLKRFCRKGIPSSLRPKAWLCLSGAADRMEANSYLYQQLLAGSHPAELKETVSLDIHRTFPDNLYFMSETDSRGLRKPLYNILLAIGTRNKTVGYCQGMNFVAGLLLIVMKDEDKREEKVFWLMDTLINNILPDYYHPNMYAVKLDQEVLGELVKWKCPELGKHLEDLGLHWCLIGMKWFICLFADVLPTDTALRIWDCMFCEGMKVLLRAALVLVLNNKDKILKCTNFMEVTDLFKNIVDSKDSLHCHTFLQSMFEDIGSLSMSRISKLRKDCQSRV</sequence>
<dbReference type="InterPro" id="IPR050302">
    <property type="entry name" value="Rab_GAP_TBC_domain"/>
</dbReference>
<reference evidence="5" key="2">
    <citation type="submission" date="2020-11" db="EMBL/GenBank/DDBJ databases">
        <authorList>
            <person name="McCartney M.A."/>
            <person name="Auch B."/>
            <person name="Kono T."/>
            <person name="Mallez S."/>
            <person name="Becker A."/>
            <person name="Gohl D.M."/>
            <person name="Silverstein K.A.T."/>
            <person name="Koren S."/>
            <person name="Bechman K.B."/>
            <person name="Herman A."/>
            <person name="Abrahante J.E."/>
            <person name="Garbe J."/>
        </authorList>
    </citation>
    <scope>NUCLEOTIDE SEQUENCE</scope>
    <source>
        <strain evidence="5">Duluth1</strain>
        <tissue evidence="5">Whole animal</tissue>
    </source>
</reference>
<dbReference type="Proteomes" id="UP000828390">
    <property type="component" value="Unassembled WGS sequence"/>
</dbReference>
<dbReference type="InterPro" id="IPR000195">
    <property type="entry name" value="Rab-GAP-TBC_dom"/>
</dbReference>
<evidence type="ECO:0000256" key="2">
    <source>
        <dbReference type="ARBA" id="ARBA00043879"/>
    </source>
</evidence>
<dbReference type="InterPro" id="IPR035969">
    <property type="entry name" value="Rab-GAP_TBC_sf"/>
</dbReference>
<proteinExistence type="predicted"/>
<dbReference type="Gene3D" id="1.10.10.750">
    <property type="entry name" value="Ypt/Rab-GAP domain of gyp1p, domain 1"/>
    <property type="match status" value="1"/>
</dbReference>
<dbReference type="FunFam" id="1.10.8.270:FF:000016">
    <property type="entry name" value="TBC1 domain family member 2A"/>
    <property type="match status" value="1"/>
</dbReference>
<name>A0A9D4JNV1_DREPO</name>
<evidence type="ECO:0000256" key="1">
    <source>
        <dbReference type="ARBA" id="ARBA00022468"/>
    </source>
</evidence>
<dbReference type="PANTHER" id="PTHR47219">
    <property type="entry name" value="RAB GTPASE-ACTIVATING PROTEIN 1-LIKE"/>
    <property type="match status" value="1"/>
</dbReference>
<dbReference type="PROSITE" id="PS50086">
    <property type="entry name" value="TBC_RABGAP"/>
    <property type="match status" value="1"/>
</dbReference>
<dbReference type="Gene3D" id="1.10.8.270">
    <property type="entry name" value="putative rabgap domain of human tbc1 domain family member 14 like domains"/>
    <property type="match status" value="1"/>
</dbReference>
<dbReference type="OrthoDB" id="294251at2759"/>
<dbReference type="SUPFAM" id="SSF47923">
    <property type="entry name" value="Ypt/Rab-GAP domain of gyp1p"/>
    <property type="match status" value="2"/>
</dbReference>
<dbReference type="Pfam" id="PF00566">
    <property type="entry name" value="RabGAP-TBC"/>
    <property type="match status" value="1"/>
</dbReference>
<dbReference type="AlphaFoldDB" id="A0A9D4JNV1"/>
<evidence type="ECO:0000256" key="3">
    <source>
        <dbReference type="ARBA" id="ARBA00070878"/>
    </source>
</evidence>
<dbReference type="GO" id="GO:0005096">
    <property type="term" value="F:GTPase activator activity"/>
    <property type="evidence" value="ECO:0007669"/>
    <property type="project" value="UniProtKB-KW"/>
</dbReference>
<keyword evidence="6" id="KW-1185">Reference proteome</keyword>
<keyword evidence="1" id="KW-0343">GTPase activation</keyword>
<feature type="domain" description="Rab-GAP TBC" evidence="4">
    <location>
        <begin position="67"/>
        <end position="262"/>
    </location>
</feature>
<evidence type="ECO:0000313" key="5">
    <source>
        <dbReference type="EMBL" id="KAH3819035.1"/>
    </source>
</evidence>
<organism evidence="5 6">
    <name type="scientific">Dreissena polymorpha</name>
    <name type="common">Zebra mussel</name>
    <name type="synonym">Mytilus polymorpha</name>
    <dbReference type="NCBI Taxonomy" id="45954"/>
    <lineage>
        <taxon>Eukaryota</taxon>
        <taxon>Metazoa</taxon>
        <taxon>Spiralia</taxon>
        <taxon>Lophotrochozoa</taxon>
        <taxon>Mollusca</taxon>
        <taxon>Bivalvia</taxon>
        <taxon>Autobranchia</taxon>
        <taxon>Heteroconchia</taxon>
        <taxon>Euheterodonta</taxon>
        <taxon>Imparidentia</taxon>
        <taxon>Neoheterodontei</taxon>
        <taxon>Myida</taxon>
        <taxon>Dreissenoidea</taxon>
        <taxon>Dreissenidae</taxon>
        <taxon>Dreissena</taxon>
    </lineage>
</organism>